<name>A0A9W9KGJ1_9EURO</name>
<evidence type="ECO:0000313" key="2">
    <source>
        <dbReference type="Proteomes" id="UP001141434"/>
    </source>
</evidence>
<proteinExistence type="predicted"/>
<reference evidence="1" key="1">
    <citation type="submission" date="2022-11" db="EMBL/GenBank/DDBJ databases">
        <authorList>
            <person name="Petersen C."/>
        </authorList>
    </citation>
    <scope>NUCLEOTIDE SEQUENCE</scope>
    <source>
        <strain evidence="1">IBT 34128</strain>
    </source>
</reference>
<reference evidence="1" key="2">
    <citation type="journal article" date="2023" name="IMA Fungus">
        <title>Comparative genomic study of the Penicillium genus elucidates a diverse pangenome and 15 lateral gene transfer events.</title>
        <authorList>
            <person name="Petersen C."/>
            <person name="Sorensen T."/>
            <person name="Nielsen M.R."/>
            <person name="Sondergaard T.E."/>
            <person name="Sorensen J.L."/>
            <person name="Fitzpatrick D.A."/>
            <person name="Frisvad J.C."/>
            <person name="Nielsen K.L."/>
        </authorList>
    </citation>
    <scope>NUCLEOTIDE SEQUENCE</scope>
    <source>
        <strain evidence="1">IBT 34128</strain>
    </source>
</reference>
<dbReference type="RefSeq" id="XP_056514641.1">
    <property type="nucleotide sequence ID" value="XM_056653574.1"/>
</dbReference>
<evidence type="ECO:0000313" key="1">
    <source>
        <dbReference type="EMBL" id="KAJ5105645.1"/>
    </source>
</evidence>
<keyword evidence="2" id="KW-1185">Reference proteome</keyword>
<organism evidence="1 2">
    <name type="scientific">Penicillium alfredii</name>
    <dbReference type="NCBI Taxonomy" id="1506179"/>
    <lineage>
        <taxon>Eukaryota</taxon>
        <taxon>Fungi</taxon>
        <taxon>Dikarya</taxon>
        <taxon>Ascomycota</taxon>
        <taxon>Pezizomycotina</taxon>
        <taxon>Eurotiomycetes</taxon>
        <taxon>Eurotiomycetidae</taxon>
        <taxon>Eurotiales</taxon>
        <taxon>Aspergillaceae</taxon>
        <taxon>Penicillium</taxon>
    </lineage>
</organism>
<gene>
    <name evidence="1" type="ORF">NUU61_002992</name>
</gene>
<dbReference type="EMBL" id="JAPMSZ010000004">
    <property type="protein sequence ID" value="KAJ5105645.1"/>
    <property type="molecule type" value="Genomic_DNA"/>
</dbReference>
<sequence>MTPDSFAQDLALVMEAISKGEWPECPFQCCASGTSTDRQTTDRHTIEWLALSRTRREEIRVASRTMAQRLRDLRDYALRVLTVSDRVLDIMHDYHQSRHRAFDCPPVEQWIAYIGKELSDYTESPYLHRFPDVRSPHELLALCRWTQAESRNLHLRVQATTATVVCALHSPEWLNAAFSDEPFHQIHREMESLVRWGWHNCHRSYDRLVEDGVEVIEAQGDGTKSLKRVLG</sequence>
<protein>
    <submittedName>
        <fullName evidence="1">Uncharacterized protein</fullName>
    </submittedName>
</protein>
<dbReference type="Proteomes" id="UP001141434">
    <property type="component" value="Unassembled WGS sequence"/>
</dbReference>
<dbReference type="AlphaFoldDB" id="A0A9W9KGJ1"/>
<comment type="caution">
    <text evidence="1">The sequence shown here is derived from an EMBL/GenBank/DDBJ whole genome shotgun (WGS) entry which is preliminary data.</text>
</comment>
<dbReference type="GeneID" id="81392742"/>
<accession>A0A9W9KGJ1</accession>